<evidence type="ECO:0000313" key="10">
    <source>
        <dbReference type="Proteomes" id="UP000262878"/>
    </source>
</evidence>
<evidence type="ECO:0000256" key="2">
    <source>
        <dbReference type="ARBA" id="ARBA00010145"/>
    </source>
</evidence>
<evidence type="ECO:0000256" key="4">
    <source>
        <dbReference type="ARBA" id="ARBA00022475"/>
    </source>
</evidence>
<dbReference type="InterPro" id="IPR038770">
    <property type="entry name" value="Na+/solute_symporter_sf"/>
</dbReference>
<evidence type="ECO:0008006" key="11">
    <source>
        <dbReference type="Google" id="ProtNLM"/>
    </source>
</evidence>
<feature type="transmembrane region" description="Helical" evidence="8">
    <location>
        <begin position="269"/>
        <end position="301"/>
    </location>
</feature>
<feature type="transmembrane region" description="Helical" evidence="8">
    <location>
        <begin position="196"/>
        <end position="216"/>
    </location>
</feature>
<comment type="caution">
    <text evidence="9">The sequence shown here is derived from an EMBL/GenBank/DDBJ whole genome shotgun (WGS) entry which is preliminary data.</text>
</comment>
<dbReference type="GO" id="GO:0005886">
    <property type="term" value="C:plasma membrane"/>
    <property type="evidence" value="ECO:0007669"/>
    <property type="project" value="UniProtKB-SubCell"/>
</dbReference>
<comment type="subcellular location">
    <subcellularLocation>
        <location evidence="1">Cell membrane</location>
        <topology evidence="1">Multi-pass membrane protein</topology>
    </subcellularLocation>
</comment>
<dbReference type="STRING" id="314276.OS145_04308"/>
<feature type="transmembrane region" description="Helical" evidence="8">
    <location>
        <begin position="228"/>
        <end position="249"/>
    </location>
</feature>
<feature type="transmembrane region" description="Helical" evidence="8">
    <location>
        <begin position="165"/>
        <end position="184"/>
    </location>
</feature>
<gene>
    <name evidence="9" type="ORF">DCR58_03330</name>
</gene>
<dbReference type="Gene3D" id="1.20.1530.20">
    <property type="match status" value="1"/>
</dbReference>
<evidence type="ECO:0000256" key="6">
    <source>
        <dbReference type="ARBA" id="ARBA00022989"/>
    </source>
</evidence>
<dbReference type="Pfam" id="PF03547">
    <property type="entry name" value="Mem_trans"/>
    <property type="match status" value="1"/>
</dbReference>
<evidence type="ECO:0000256" key="8">
    <source>
        <dbReference type="SAM" id="Phobius"/>
    </source>
</evidence>
<evidence type="ECO:0000256" key="3">
    <source>
        <dbReference type="ARBA" id="ARBA00022448"/>
    </source>
</evidence>
<sequence length="309" mass="33540">MTNLIVLAIYLLIGVVIKRAGKFPDNTAQVLNLYVIYAALPGVIFTKIPDLHFSSDLIIPIITPWLLLAMSAVMVLLLSRWFNWSREVTGALLICVPLGNTSFFGFPMIEAFYGSDAIVYGLLYDQFGSFFGLAIYSTIIIALYRPLTAGESAERPRIVDIIKKIVLFPPFIALIIALIIKDMAYPEVFSVLTESLAVTLVPVIMVAVGFQLKFRLPKGSKTPLTVGLLLKLLVMPAVTLLVLASTTGIESTLVQVTIFEAAMPPMITAGAVAIMAGLAPILSAAMVGYGILLAFITLPLLHQLLQWLA</sequence>
<dbReference type="GO" id="GO:0055085">
    <property type="term" value="P:transmembrane transport"/>
    <property type="evidence" value="ECO:0007669"/>
    <property type="project" value="InterPro"/>
</dbReference>
<reference evidence="9 10" key="1">
    <citation type="journal article" date="2018" name="Nat. Biotechnol.">
        <title>A standardized bacterial taxonomy based on genome phylogeny substantially revises the tree of life.</title>
        <authorList>
            <person name="Parks D.H."/>
            <person name="Chuvochina M."/>
            <person name="Waite D.W."/>
            <person name="Rinke C."/>
            <person name="Skarshewski A."/>
            <person name="Chaumeil P.A."/>
            <person name="Hugenholtz P."/>
        </authorList>
    </citation>
    <scope>NUCLEOTIDE SEQUENCE [LARGE SCALE GENOMIC DNA]</scope>
    <source>
        <strain evidence="9">UBA9360</strain>
    </source>
</reference>
<protein>
    <recommendedName>
        <fullName evidence="11">AEC family transporter</fullName>
    </recommendedName>
</protein>
<dbReference type="PANTHER" id="PTHR36838:SF1">
    <property type="entry name" value="SLR1864 PROTEIN"/>
    <property type="match status" value="1"/>
</dbReference>
<comment type="similarity">
    <text evidence="2">Belongs to the auxin efflux carrier (TC 2.A.69) family.</text>
</comment>
<evidence type="ECO:0000256" key="1">
    <source>
        <dbReference type="ARBA" id="ARBA00004651"/>
    </source>
</evidence>
<dbReference type="Proteomes" id="UP000262878">
    <property type="component" value="Unassembled WGS sequence"/>
</dbReference>
<feature type="transmembrane region" description="Helical" evidence="8">
    <location>
        <begin position="126"/>
        <end position="144"/>
    </location>
</feature>
<proteinExistence type="inferred from homology"/>
<keyword evidence="5 8" id="KW-0812">Transmembrane</keyword>
<keyword evidence="3" id="KW-0813">Transport</keyword>
<name>A0A348WMN8_9GAMM</name>
<keyword evidence="6 8" id="KW-1133">Transmembrane helix</keyword>
<evidence type="ECO:0000313" key="9">
    <source>
        <dbReference type="EMBL" id="HAR55800.1"/>
    </source>
</evidence>
<keyword evidence="4" id="KW-1003">Cell membrane</keyword>
<accession>A0A348WMN8</accession>
<keyword evidence="7 8" id="KW-0472">Membrane</keyword>
<dbReference type="InterPro" id="IPR004776">
    <property type="entry name" value="Mem_transp_PIN-like"/>
</dbReference>
<feature type="transmembrane region" description="Helical" evidence="8">
    <location>
        <begin position="57"/>
        <end position="78"/>
    </location>
</feature>
<feature type="transmembrane region" description="Helical" evidence="8">
    <location>
        <begin position="90"/>
        <end position="114"/>
    </location>
</feature>
<dbReference type="PANTHER" id="PTHR36838">
    <property type="entry name" value="AUXIN EFFLUX CARRIER FAMILY PROTEIN"/>
    <property type="match status" value="1"/>
</dbReference>
<evidence type="ECO:0000256" key="5">
    <source>
        <dbReference type="ARBA" id="ARBA00022692"/>
    </source>
</evidence>
<dbReference type="AlphaFoldDB" id="A0A348WMN8"/>
<evidence type="ECO:0000256" key="7">
    <source>
        <dbReference type="ARBA" id="ARBA00023136"/>
    </source>
</evidence>
<dbReference type="EMBL" id="DMUP01000071">
    <property type="protein sequence ID" value="HAR55800.1"/>
    <property type="molecule type" value="Genomic_DNA"/>
</dbReference>
<organism evidence="9 10">
    <name type="scientific">Idiomarina baltica</name>
    <dbReference type="NCBI Taxonomy" id="190892"/>
    <lineage>
        <taxon>Bacteria</taxon>
        <taxon>Pseudomonadati</taxon>
        <taxon>Pseudomonadota</taxon>
        <taxon>Gammaproteobacteria</taxon>
        <taxon>Alteromonadales</taxon>
        <taxon>Idiomarinaceae</taxon>
        <taxon>Idiomarina</taxon>
    </lineage>
</organism>